<dbReference type="InterPro" id="IPR011013">
    <property type="entry name" value="Gal_mutarotase_sf_dom"/>
</dbReference>
<dbReference type="Gene3D" id="2.60.120.260">
    <property type="entry name" value="Galactose-binding domain-like"/>
    <property type="match status" value="1"/>
</dbReference>
<evidence type="ECO:0000313" key="15">
    <source>
        <dbReference type="Proteomes" id="UP000663901"/>
    </source>
</evidence>
<feature type="domain" description="Rhamnogalacturonan lyase" evidence="12">
    <location>
        <begin position="366"/>
        <end position="531"/>
    </location>
</feature>
<name>A0A8A4K8H7_PANAN</name>
<evidence type="ECO:0000259" key="13">
    <source>
        <dbReference type="Pfam" id="PF14686"/>
    </source>
</evidence>
<feature type="domain" description="Rhamnogalacturonan lyase" evidence="13">
    <location>
        <begin position="281"/>
        <end position="348"/>
    </location>
</feature>
<dbReference type="RefSeq" id="WP_104933946.1">
    <property type="nucleotide sequence ID" value="NZ_CP020945.2"/>
</dbReference>
<dbReference type="InterPro" id="IPR013784">
    <property type="entry name" value="Carb-bd-like_fold"/>
</dbReference>
<gene>
    <name evidence="14" type="ORF">H0Z12_21855</name>
</gene>
<evidence type="ECO:0000256" key="6">
    <source>
        <dbReference type="ARBA" id="ARBA00022729"/>
    </source>
</evidence>
<comment type="subcellular location">
    <subcellularLocation>
        <location evidence="2">Secreted</location>
    </subcellularLocation>
</comment>
<proteinExistence type="inferred from homology"/>
<geneLocation type="plasmid" evidence="14 15">
    <name>pOC5aB</name>
</geneLocation>
<dbReference type="Pfam" id="PF14683">
    <property type="entry name" value="CBM-like"/>
    <property type="match status" value="1"/>
</dbReference>
<dbReference type="InterPro" id="IPR029413">
    <property type="entry name" value="RG-lyase_II"/>
</dbReference>
<evidence type="ECO:0000256" key="10">
    <source>
        <dbReference type="SAM" id="SignalP"/>
    </source>
</evidence>
<keyword evidence="9" id="KW-0961">Cell wall biogenesis/degradation</keyword>
<evidence type="ECO:0000313" key="14">
    <source>
        <dbReference type="EMBL" id="QTC48435.1"/>
    </source>
</evidence>
<dbReference type="InterPro" id="IPR014718">
    <property type="entry name" value="GH-type_carb-bd"/>
</dbReference>
<comment type="similarity">
    <text evidence="3">Belongs to the polysaccharide lyase 4 family.</text>
</comment>
<dbReference type="GO" id="GO:0102210">
    <property type="term" value="F:rhamnogalacturonan endolyase activity"/>
    <property type="evidence" value="ECO:0007669"/>
    <property type="project" value="UniProtKB-EC"/>
</dbReference>
<dbReference type="CDD" id="cd10320">
    <property type="entry name" value="RGL4_N"/>
    <property type="match status" value="1"/>
</dbReference>
<dbReference type="Pfam" id="PF09284">
    <property type="entry name" value="RhgB_N"/>
    <property type="match status" value="1"/>
</dbReference>
<dbReference type="Pfam" id="PF14686">
    <property type="entry name" value="fn3_3"/>
    <property type="match status" value="1"/>
</dbReference>
<evidence type="ECO:0000256" key="2">
    <source>
        <dbReference type="ARBA" id="ARBA00004613"/>
    </source>
</evidence>
<dbReference type="Gene3D" id="2.70.98.10">
    <property type="match status" value="1"/>
</dbReference>
<keyword evidence="7" id="KW-1015">Disulfide bond</keyword>
<dbReference type="InterPro" id="IPR029411">
    <property type="entry name" value="RG-lyase_III"/>
</dbReference>
<dbReference type="InterPro" id="IPR015364">
    <property type="entry name" value="RhgB_N"/>
</dbReference>
<dbReference type="CDD" id="cd10317">
    <property type="entry name" value="RGL4_C"/>
    <property type="match status" value="1"/>
</dbReference>
<dbReference type="GO" id="GO:0045490">
    <property type="term" value="P:pectin catabolic process"/>
    <property type="evidence" value="ECO:0007669"/>
    <property type="project" value="TreeGrafter"/>
</dbReference>
<evidence type="ECO:0000259" key="12">
    <source>
        <dbReference type="Pfam" id="PF14683"/>
    </source>
</evidence>
<sequence length="538" mass="59513">MSRLLLCIFTFCLLSEINHAQADEDNFGVSYANHDVVLNTGANLIFSVDTRNGDLVSMRYRGTELKSAEPKASQIASGLGHAHVEIKNLGDVIVVSAQSGELIHYYIAKKGRDAIYMATYAPAPMPMGELRFVTRLDVKKFPKADWGTDSNVGKPIEGKDIFLLPDGRTSSKFYSARPMIDDDLHGVHGPGVAVFMLMGNRELSSGGPFFRDIATQKTPFTHELYNYMYSSHTQTEPFRAGLHGIYGLLFTSGARPSSILMDLGFIDSSLGLKGFLDKTGRGSLSGHVLEVRNLFTTVVGLRNAAAEYWTHVDLNGNFILTGIRPGHYQITLFSNELEVAQNSADILARHNTDIDLWARKLPKQMIWQIGQPDGTPSGFRNARLLMSAHPSDQRMSPWKAVDYIVGTSSESDFPAVQWRDINTPTRIIFRLGKNEVRDLTLRIFTTLAQFGGRPEVNVNQLWNADVPHASIQPQSRGITRGTYRGNNTFYDIIIPGSALHSGLNTLSISVTSGQKGEGYLSPAFVYDSIELFSNQKVQ</sequence>
<keyword evidence="6 10" id="KW-0732">Signal</keyword>
<feature type="signal peptide" evidence="10">
    <location>
        <begin position="1"/>
        <end position="22"/>
    </location>
</feature>
<dbReference type="PANTHER" id="PTHR36574">
    <property type="entry name" value="RHAMNOGALACTURONATE LYASE-RELATED"/>
    <property type="match status" value="1"/>
</dbReference>
<dbReference type="SUPFAM" id="SSF49452">
    <property type="entry name" value="Starch-binding domain-like"/>
    <property type="match status" value="1"/>
</dbReference>
<evidence type="ECO:0000256" key="7">
    <source>
        <dbReference type="ARBA" id="ARBA00023157"/>
    </source>
</evidence>
<evidence type="ECO:0000256" key="1">
    <source>
        <dbReference type="ARBA" id="ARBA00001324"/>
    </source>
</evidence>
<dbReference type="EMBL" id="CP059085">
    <property type="protein sequence ID" value="QTC48435.1"/>
    <property type="molecule type" value="Genomic_DNA"/>
</dbReference>
<dbReference type="AlphaFoldDB" id="A0A8A4K8H7"/>
<dbReference type="InterPro" id="IPR008979">
    <property type="entry name" value="Galactose-bd-like_sf"/>
</dbReference>
<protein>
    <recommendedName>
        <fullName evidence="4">rhamnogalacturonan endolyase</fullName>
        <ecNumber evidence="4">4.2.2.23</ecNumber>
    </recommendedName>
</protein>
<keyword evidence="5" id="KW-0964">Secreted</keyword>
<reference evidence="14" key="1">
    <citation type="submission" date="2020-07" db="EMBL/GenBank/DDBJ databases">
        <title>Genome Sequences for Panteoa spp. that cause Center Rot in Onions.</title>
        <authorList>
            <person name="Asselin J.A."/>
            <person name="Helmann T."/>
            <person name="Beer S."/>
            <person name="Stodghill P."/>
        </authorList>
    </citation>
    <scope>NUCLEOTIDE SEQUENCE</scope>
    <source>
        <strain evidence="14">OC5a</strain>
        <plasmid evidence="14">pOC5aB</plasmid>
    </source>
</reference>
<keyword evidence="14" id="KW-0614">Plasmid</keyword>
<evidence type="ECO:0000256" key="3">
    <source>
        <dbReference type="ARBA" id="ARBA00010418"/>
    </source>
</evidence>
<dbReference type="InterPro" id="IPR016590">
    <property type="entry name" value="Rhamnogalacturonase_B"/>
</dbReference>
<evidence type="ECO:0000256" key="4">
    <source>
        <dbReference type="ARBA" id="ARBA00012437"/>
    </source>
</evidence>
<dbReference type="GO" id="GO:0030246">
    <property type="term" value="F:carbohydrate binding"/>
    <property type="evidence" value="ECO:0007669"/>
    <property type="project" value="InterPro"/>
</dbReference>
<dbReference type="EC" id="4.2.2.23" evidence="4"/>
<organism evidence="14 15">
    <name type="scientific">Pantoea ananas</name>
    <name type="common">Erwinia uredovora</name>
    <dbReference type="NCBI Taxonomy" id="553"/>
    <lineage>
        <taxon>Bacteria</taxon>
        <taxon>Pseudomonadati</taxon>
        <taxon>Pseudomonadota</taxon>
        <taxon>Gammaproteobacteria</taxon>
        <taxon>Enterobacterales</taxon>
        <taxon>Erwiniaceae</taxon>
        <taxon>Pantoea</taxon>
    </lineage>
</organism>
<evidence type="ECO:0000256" key="8">
    <source>
        <dbReference type="ARBA" id="ARBA00023239"/>
    </source>
</evidence>
<comment type="catalytic activity">
    <reaction evidence="1">
        <text>Endotype eliminative cleavage of L-alpha-rhamnopyranosyl-(1-&gt;4)-alpha-D-galactopyranosyluronic acid bonds of rhamnogalacturonan I domains in ramified hairy regions of pectin leaving L-rhamnopyranose at the reducing end and 4-deoxy-4,5-unsaturated D-galactopyranosyluronic acid at the non-reducing end.</text>
        <dbReference type="EC" id="4.2.2.23"/>
    </reaction>
</comment>
<evidence type="ECO:0000256" key="9">
    <source>
        <dbReference type="ARBA" id="ARBA00023316"/>
    </source>
</evidence>
<evidence type="ECO:0000256" key="5">
    <source>
        <dbReference type="ARBA" id="ARBA00022525"/>
    </source>
</evidence>
<keyword evidence="8" id="KW-0456">Lyase</keyword>
<evidence type="ECO:0000259" key="11">
    <source>
        <dbReference type="Pfam" id="PF09284"/>
    </source>
</evidence>
<dbReference type="Gene3D" id="2.60.40.1120">
    <property type="entry name" value="Carboxypeptidase-like, regulatory domain"/>
    <property type="match status" value="1"/>
</dbReference>
<feature type="domain" description="Rhamnogalacturonase B N-terminal" evidence="11">
    <location>
        <begin position="27"/>
        <end position="274"/>
    </location>
</feature>
<accession>A0A8A4K8H7</accession>
<dbReference type="GO" id="GO:0071555">
    <property type="term" value="P:cell wall organization"/>
    <property type="evidence" value="ECO:0007669"/>
    <property type="project" value="UniProtKB-KW"/>
</dbReference>
<dbReference type="SUPFAM" id="SSF74650">
    <property type="entry name" value="Galactose mutarotase-like"/>
    <property type="match status" value="1"/>
</dbReference>
<dbReference type="PANTHER" id="PTHR36574:SF1">
    <property type="entry name" value="RHAMNOGALACTURONATE LYASE-RELATED"/>
    <property type="match status" value="1"/>
</dbReference>
<dbReference type="SUPFAM" id="SSF49785">
    <property type="entry name" value="Galactose-binding domain-like"/>
    <property type="match status" value="1"/>
</dbReference>
<dbReference type="GO" id="GO:0005576">
    <property type="term" value="C:extracellular region"/>
    <property type="evidence" value="ECO:0007669"/>
    <property type="project" value="UniProtKB-SubCell"/>
</dbReference>
<dbReference type="Proteomes" id="UP000663901">
    <property type="component" value="Plasmid pOC5aB"/>
</dbReference>
<feature type="chain" id="PRO_5034098503" description="rhamnogalacturonan endolyase" evidence="10">
    <location>
        <begin position="23"/>
        <end position="538"/>
    </location>
</feature>